<comment type="caution">
    <text evidence="2">The sequence shown here is derived from an EMBL/GenBank/DDBJ whole genome shotgun (WGS) entry which is preliminary data.</text>
</comment>
<protein>
    <submittedName>
        <fullName evidence="2">Uncharacterized protein</fullName>
    </submittedName>
</protein>
<dbReference type="EMBL" id="RAYQ01000023">
    <property type="protein sequence ID" value="RKI89410.1"/>
    <property type="molecule type" value="Genomic_DNA"/>
</dbReference>
<evidence type="ECO:0000313" key="2">
    <source>
        <dbReference type="EMBL" id="RKI89410.1"/>
    </source>
</evidence>
<sequence>MQKGKSLKDLFEENYTAVEVPAQNKKGYKIEYLYSGPWYIWDMPKDKLKREKWMELGLSLTGIFLYLFTGAANTPVNTSKLGVILAVLALCIHVLEIFALIKFICAGYRTTKMTYQEVDRILGAATGLRGILLCGVAFVAFVYAVTGGMDMLSLLVTAGYLGCGSIAFMIYRRYNKITFYTEKNRSLEGKQIIDKTVKGKDKTN</sequence>
<name>A0A3A9ACJ1_9FIRM</name>
<feature type="transmembrane region" description="Helical" evidence="1">
    <location>
        <begin position="53"/>
        <end position="69"/>
    </location>
</feature>
<dbReference type="Proteomes" id="UP000280696">
    <property type="component" value="Unassembled WGS sequence"/>
</dbReference>
<proteinExistence type="predicted"/>
<evidence type="ECO:0000256" key="1">
    <source>
        <dbReference type="SAM" id="Phobius"/>
    </source>
</evidence>
<gene>
    <name evidence="2" type="ORF">D7V94_18320</name>
</gene>
<feature type="transmembrane region" description="Helical" evidence="1">
    <location>
        <begin position="151"/>
        <end position="171"/>
    </location>
</feature>
<keyword evidence="1" id="KW-0812">Transmembrane</keyword>
<feature type="transmembrane region" description="Helical" evidence="1">
    <location>
        <begin position="121"/>
        <end position="145"/>
    </location>
</feature>
<dbReference type="AlphaFoldDB" id="A0A3A9ACJ1"/>
<keyword evidence="1" id="KW-1133">Transmembrane helix</keyword>
<evidence type="ECO:0000313" key="3">
    <source>
        <dbReference type="Proteomes" id="UP000280696"/>
    </source>
</evidence>
<dbReference type="OrthoDB" id="2087587at2"/>
<keyword evidence="3" id="KW-1185">Reference proteome</keyword>
<feature type="transmembrane region" description="Helical" evidence="1">
    <location>
        <begin position="81"/>
        <end position="101"/>
    </location>
</feature>
<organism evidence="2 3">
    <name type="scientific">Parablautia intestinalis</name>
    <dbReference type="NCBI Taxonomy" id="2320100"/>
    <lineage>
        <taxon>Bacteria</taxon>
        <taxon>Bacillati</taxon>
        <taxon>Bacillota</taxon>
        <taxon>Clostridia</taxon>
        <taxon>Lachnospirales</taxon>
        <taxon>Lachnospiraceae</taxon>
        <taxon>Parablautia</taxon>
    </lineage>
</organism>
<dbReference type="RefSeq" id="WP_120471753.1">
    <property type="nucleotide sequence ID" value="NZ_RAYQ01000023.1"/>
</dbReference>
<accession>A0A3A9ACJ1</accession>
<keyword evidence="1" id="KW-0472">Membrane</keyword>
<reference evidence="2 3" key="1">
    <citation type="submission" date="2018-09" db="EMBL/GenBank/DDBJ databases">
        <title>Murine metabolic-syndrome-specific gut microbial biobank.</title>
        <authorList>
            <person name="Liu C."/>
        </authorList>
    </citation>
    <scope>NUCLEOTIDE SEQUENCE [LARGE SCALE GENOMIC DNA]</scope>
    <source>
        <strain evidence="2 3">0.1xD8-82</strain>
    </source>
</reference>